<dbReference type="RefSeq" id="WP_074816870.1">
    <property type="nucleotide sequence ID" value="NZ_FOJX01000011.1"/>
</dbReference>
<accession>A0A1I0YEV3</accession>
<evidence type="ECO:0000313" key="2">
    <source>
        <dbReference type="EMBL" id="SFB10888.1"/>
    </source>
</evidence>
<dbReference type="Proteomes" id="UP000183843">
    <property type="component" value="Unassembled WGS sequence"/>
</dbReference>
<dbReference type="AlphaFoldDB" id="A0A1I0YEV3"/>
<feature type="domain" description="Tip attachment protein J" evidence="1">
    <location>
        <begin position="410"/>
        <end position="572"/>
    </location>
</feature>
<evidence type="ECO:0000259" key="1">
    <source>
        <dbReference type="Pfam" id="PF13550"/>
    </source>
</evidence>
<dbReference type="Pfam" id="PF13550">
    <property type="entry name" value="Phage-tail_3"/>
    <property type="match status" value="1"/>
</dbReference>
<sequence length="1148" mass="126642">MDFDSRNVLSDAAHERELLKPFVAEDFQIDLQLFGHSSGGKGVGKVLLSIGLAAFGWFNPAAFGMAASAHFGAAVMGAALASTVWTAFNRPKMDDMGSMGSPDVQRFDRAQETMSSDGQIPVVYGYRKVTGNQTFHETNSEANQLHKHVVLCEGGIDGIESVCANDLLIPTGKQQEGAVFTVQNRKYADAMVSLSNKTLALSANGVNHSVYLCNKDDASGSGSFYEWQMNISSLIAYINRLGDGWEAFPTATTTKYPGDLKLPTAGKCYNNPLKLTADTVKGGTKYTFHDCEAPDNYNDVGGYPKLAWLDMHFNTSAELNGNPSVSAIVRGKKVFDLRTGKTVYSTNPALCLRDFMLSKRYGMGKWITEADLDEDSWKEAADYCDEIIEFHNADNVVVKAKRYELNMIIDQSNSAINWLQEILANFCGYLTISHGKFKLKIEKKEPVSYRFTDSNCSDLSVAPLKLSETPNKYSVKIIDPRNNWQSIACLCEDFSDQKERGKVVTKEVQLNGVTSQNQALRLARFYRDYNLACPLQISFTTGYQAMHLEPGDVVTVSYHDVFKNLPIRIAEIRETEEHRFTISGRQYNPDLYNDDLGGGISWYNYIPANESTAVERRRPGQVSALTAVTRYRTRMDGSTGYDIVVKFKLPQRYDVNTAVVSYRTNNAIASDVQEIPVDVPLDQLGFLSPWKSAGESQGTLVIPNVHIGDEYEFRVQAKSDEGLLSSESSAPHVRIVVTPKSTVPASPQNLRYDFSERFLFSWDDVADSDVVYYEIRSNTKVGEEFGLLGRTQDRSIAVSLQSRSGKVYVYAINAYKKASYPAVVSYSYPRPKAPTEITVNKIPRGVSIVAPPLPYGASGVVFYITGTSYSKSFRLENPVLNFMEKSGIYDVKACYYDRMGEGEMSQIFAAVIEPTFPAEWIADGSVSMEKFDGIAKSAVADLKDTAKKLGEIDVSLAELTKSDTEIKGLVQDTKTQTQSQITQIANEIDAKIVDRNKGLASDVKINADKIQQVITDLNTDPSKSGYSAITQLVDGINARVVKGDVINQINMTSNGTVIDGKYLHVTGKTKFDDDIITESMIKAGSITADKLAAGSISADRVNVKQLSALSAKIGLLRTKDTGARVEISDNLIKVFDENNVLRVKLGVW</sequence>
<protein>
    <submittedName>
        <fullName evidence="2">Gp58-like protein</fullName>
    </submittedName>
</protein>
<evidence type="ECO:0000313" key="3">
    <source>
        <dbReference type="Proteomes" id="UP000183843"/>
    </source>
</evidence>
<dbReference type="PANTHER" id="PTHR36251:SF2">
    <property type="entry name" value="GIFSY-2 PROPHAGE HOST SPECIFICITY PROTEIN J, PHAGE LAMBDA"/>
    <property type="match status" value="1"/>
</dbReference>
<dbReference type="InterPro" id="IPR032876">
    <property type="entry name" value="J_dom"/>
</dbReference>
<dbReference type="InterPro" id="IPR053171">
    <property type="entry name" value="Viral_Tip_Attach_Protein"/>
</dbReference>
<dbReference type="PANTHER" id="PTHR36251">
    <property type="entry name" value="FELS-1 PROPHAGE HOST SPECIFICITY PROTEIN-RELATED"/>
    <property type="match status" value="1"/>
</dbReference>
<reference evidence="2 3" key="1">
    <citation type="submission" date="2016-10" db="EMBL/GenBank/DDBJ databases">
        <authorList>
            <person name="de Groot N.N."/>
        </authorList>
    </citation>
    <scope>NUCLEOTIDE SEQUENCE [LARGE SCALE GENOMIC DNA]</scope>
    <source>
        <strain evidence="2 3">L14</strain>
    </source>
</reference>
<dbReference type="EMBL" id="FOJX01000011">
    <property type="protein sequence ID" value="SFB10888.1"/>
    <property type="molecule type" value="Genomic_DNA"/>
</dbReference>
<gene>
    <name evidence="2" type="ORF">SAMN05216587_111108</name>
</gene>
<organism evidence="2 3">
    <name type="scientific">Selenomonas ruminantium</name>
    <dbReference type="NCBI Taxonomy" id="971"/>
    <lineage>
        <taxon>Bacteria</taxon>
        <taxon>Bacillati</taxon>
        <taxon>Bacillota</taxon>
        <taxon>Negativicutes</taxon>
        <taxon>Selenomonadales</taxon>
        <taxon>Selenomonadaceae</taxon>
        <taxon>Selenomonas</taxon>
    </lineage>
</organism>
<proteinExistence type="predicted"/>
<name>A0A1I0YEV3_SELRU</name>